<dbReference type="Pfam" id="PF00082">
    <property type="entry name" value="Peptidase_S8"/>
    <property type="match status" value="1"/>
</dbReference>
<dbReference type="InterPro" id="IPR036852">
    <property type="entry name" value="Peptidase_S8/S53_dom_sf"/>
</dbReference>
<dbReference type="PROSITE" id="PS00138">
    <property type="entry name" value="SUBTILASE_SER"/>
    <property type="match status" value="1"/>
</dbReference>
<protein>
    <submittedName>
        <fullName evidence="7">S8 family serine peptidase</fullName>
    </submittedName>
</protein>
<dbReference type="Gene3D" id="2.60.120.260">
    <property type="entry name" value="Galactose-binding domain-like"/>
    <property type="match status" value="1"/>
</dbReference>
<dbReference type="InterPro" id="IPR015500">
    <property type="entry name" value="Peptidase_S8_subtilisin-rel"/>
</dbReference>
<dbReference type="InterPro" id="IPR051048">
    <property type="entry name" value="Peptidase_S8/S53_subtilisin"/>
</dbReference>
<evidence type="ECO:0000256" key="1">
    <source>
        <dbReference type="ARBA" id="ARBA00022670"/>
    </source>
</evidence>
<feature type="active site" description="Charge relay system" evidence="4">
    <location>
        <position position="254"/>
    </location>
</feature>
<dbReference type="InterPro" id="IPR023828">
    <property type="entry name" value="Peptidase_S8_Ser-AS"/>
</dbReference>
<evidence type="ECO:0000256" key="2">
    <source>
        <dbReference type="ARBA" id="ARBA00022801"/>
    </source>
</evidence>
<dbReference type="SUPFAM" id="SSF52743">
    <property type="entry name" value="Subtilisin-like"/>
    <property type="match status" value="1"/>
</dbReference>
<proteinExistence type="inferred from homology"/>
<feature type="active site" description="Charge relay system" evidence="4">
    <location>
        <position position="293"/>
    </location>
</feature>
<dbReference type="PANTHER" id="PTHR43399">
    <property type="entry name" value="SUBTILISIN-RELATED"/>
    <property type="match status" value="1"/>
</dbReference>
<feature type="active site" description="Charge relay system" evidence="4">
    <location>
        <position position="462"/>
    </location>
</feature>
<evidence type="ECO:0000256" key="5">
    <source>
        <dbReference type="SAM" id="SignalP"/>
    </source>
</evidence>
<dbReference type="EMBL" id="JACXWD010000011">
    <property type="protein sequence ID" value="MBD3867537.1"/>
    <property type="molecule type" value="Genomic_DNA"/>
</dbReference>
<evidence type="ECO:0000313" key="8">
    <source>
        <dbReference type="Proteomes" id="UP000648239"/>
    </source>
</evidence>
<dbReference type="InterPro" id="IPR008979">
    <property type="entry name" value="Galactose-bd-like_sf"/>
</dbReference>
<dbReference type="GO" id="GO:0006508">
    <property type="term" value="P:proteolysis"/>
    <property type="evidence" value="ECO:0007669"/>
    <property type="project" value="UniProtKB-KW"/>
</dbReference>
<dbReference type="GO" id="GO:0004252">
    <property type="term" value="F:serine-type endopeptidase activity"/>
    <property type="evidence" value="ECO:0007669"/>
    <property type="project" value="UniProtKB-UniRule"/>
</dbReference>
<organism evidence="7 8">
    <name type="scientific">Candidatus Polarisedimenticola svalbardensis</name>
    <dbReference type="NCBI Taxonomy" id="2886004"/>
    <lineage>
        <taxon>Bacteria</taxon>
        <taxon>Pseudomonadati</taxon>
        <taxon>Acidobacteriota</taxon>
        <taxon>Candidatus Polarisedimenticolia</taxon>
        <taxon>Candidatus Polarisedimenticolales</taxon>
        <taxon>Candidatus Polarisedimenticolaceae</taxon>
        <taxon>Candidatus Polarisedimenticola</taxon>
    </lineage>
</organism>
<dbReference type="InterPro" id="IPR002884">
    <property type="entry name" value="P_dom"/>
</dbReference>
<keyword evidence="5" id="KW-0732">Signal</keyword>
<dbReference type="PRINTS" id="PR00723">
    <property type="entry name" value="SUBTILISIN"/>
</dbReference>
<dbReference type="InterPro" id="IPR034058">
    <property type="entry name" value="TagA/B/C/D_pept_dom"/>
</dbReference>
<dbReference type="PANTHER" id="PTHR43399:SF5">
    <property type="entry name" value="PEPTIDASE S8 FAMILY WITH PROTEASE-ASSOCIATED DOMAIN"/>
    <property type="match status" value="1"/>
</dbReference>
<dbReference type="Pfam" id="PF01483">
    <property type="entry name" value="P_proprotein"/>
    <property type="match status" value="1"/>
</dbReference>
<feature type="domain" description="P/Homo B" evidence="6">
    <location>
        <begin position="798"/>
        <end position="930"/>
    </location>
</feature>
<dbReference type="AlphaFoldDB" id="A0A8J6XS27"/>
<dbReference type="InterPro" id="IPR036116">
    <property type="entry name" value="FN3_sf"/>
</dbReference>
<dbReference type="CDD" id="cd04842">
    <property type="entry name" value="Peptidases_S8_Kp43_protease"/>
    <property type="match status" value="1"/>
</dbReference>
<feature type="signal peptide" evidence="5">
    <location>
        <begin position="1"/>
        <end position="31"/>
    </location>
</feature>
<feature type="chain" id="PRO_5035226882" evidence="5">
    <location>
        <begin position="32"/>
        <end position="1022"/>
    </location>
</feature>
<evidence type="ECO:0000313" key="7">
    <source>
        <dbReference type="EMBL" id="MBD3867537.1"/>
    </source>
</evidence>
<dbReference type="SUPFAM" id="SSF49785">
    <property type="entry name" value="Galactose-binding domain-like"/>
    <property type="match status" value="2"/>
</dbReference>
<dbReference type="InterPro" id="IPR000209">
    <property type="entry name" value="Peptidase_S8/S53_dom"/>
</dbReference>
<keyword evidence="3 4" id="KW-0720">Serine protease</keyword>
<keyword evidence="1 4" id="KW-0645">Protease</keyword>
<dbReference type="InterPro" id="IPR013783">
    <property type="entry name" value="Ig-like_fold"/>
</dbReference>
<keyword evidence="2 4" id="KW-0378">Hydrolase</keyword>
<dbReference type="PROSITE" id="PS51892">
    <property type="entry name" value="SUBTILASE"/>
    <property type="match status" value="1"/>
</dbReference>
<comment type="similarity">
    <text evidence="4">Belongs to the peptidase S8 family.</text>
</comment>
<dbReference type="Gene3D" id="2.60.40.10">
    <property type="entry name" value="Immunoglobulins"/>
    <property type="match status" value="1"/>
</dbReference>
<evidence type="ECO:0000256" key="4">
    <source>
        <dbReference type="PROSITE-ProRule" id="PRU01240"/>
    </source>
</evidence>
<dbReference type="SUPFAM" id="SSF49265">
    <property type="entry name" value="Fibronectin type III"/>
    <property type="match status" value="1"/>
</dbReference>
<dbReference type="Gene3D" id="3.40.50.200">
    <property type="entry name" value="Peptidase S8/S53 domain"/>
    <property type="match status" value="1"/>
</dbReference>
<gene>
    <name evidence="7" type="ORF">IFK94_05380</name>
</gene>
<dbReference type="Proteomes" id="UP000648239">
    <property type="component" value="Unassembled WGS sequence"/>
</dbReference>
<dbReference type="PROSITE" id="PS51829">
    <property type="entry name" value="P_HOMO_B"/>
    <property type="match status" value="1"/>
</dbReference>
<dbReference type="Gene3D" id="2.60.120.380">
    <property type="match status" value="1"/>
</dbReference>
<reference evidence="7 8" key="1">
    <citation type="submission" date="2020-08" db="EMBL/GenBank/DDBJ databases">
        <title>Acidobacteriota in marine sediments use diverse sulfur dissimilation pathways.</title>
        <authorList>
            <person name="Wasmund K."/>
        </authorList>
    </citation>
    <scope>NUCLEOTIDE SEQUENCE [LARGE SCALE GENOMIC DNA]</scope>
    <source>
        <strain evidence="7">MAG AM4</strain>
    </source>
</reference>
<comment type="caution">
    <text evidence="7">The sequence shown here is derived from an EMBL/GenBank/DDBJ whole genome shotgun (WGS) entry which is preliminary data.</text>
</comment>
<evidence type="ECO:0000256" key="3">
    <source>
        <dbReference type="ARBA" id="ARBA00022825"/>
    </source>
</evidence>
<accession>A0A8J6XS27</accession>
<name>A0A8J6XS27_9BACT</name>
<sequence length="1022" mass="107243">MFLKSACRGEVRLFACYIAIFLVLAAAPTMAAGGSPGRVHLKIGSFDPTVSLPELPERLRQNKEPEAGVFVVQFNQAIDPGVLQRIRTAGAETLKYLPDNSYLVRLPAGAAAAIRGLSSVRWLGPVQPGWKLAPDLGTRPFQDPSRRIGGRMDTVVDLFPGADGEAVSAQVAATGAEMVQIVRFGKTVRLKVRGVREQLEQIAGIPEVAWIEEAAEITSRNEEGQWVVQTDVVDSRTIWDHGLHGEGQVIGHIDGRININSCWFSDPVNNTPGPGHRKIVAYRSASGLGTDSHGTHTAGTVAGNQEPVNGVFTANGHAYMAKISHTNSNDVSGFNNSSSNLYANLEAAHQDGARVHTNSWGDDGTTVYTTWCEDIDQFSYDYEDSLVLFAETNGSALKTPENAKNVLAVGATQRGASADNHCSGGTGPASDGRRKPEIYAPGCSTSSASTTSCSTTSKTGTSMACPAVTGAGALVRQYFEEGWYPSGAANVADTITPSGALVKATLLNSTVDMTGVTGYPSNREGWGRVLLENSLYFNGDIRATSLLADIRNLDGFVTGEEASFPVQVTGNGEPLKITLVWTEPAAANMASQAAINDLDLEVRAPSGALYLGNVMDTASGVSVTGGSADTINNVEMVILNGPETGEWTVTVKGTAVNEGTQGFALVASGEVTPFVPGALRYVSHLSRDDAPLGNADGIVDPGETITLELTLRNAGSTTITGISGTMAGDRPDLVKVTRPVAAFPDMGPDSSTTSSSPHYRYTVSPDAPCGTIVRFEDVLFSSDGEGSVVFRVEVGKTRLDQPGSGTPVALPKKSATPVSSTVDIGDSFTLQEVDVELDIAHGDVGELIVQITSPQGTAVTLHNQSGAGTADLTATYDAGRQPDGPGSLADFNGQQAQGTWTLSVTDNTGGRVKGGSLNGWTLMLKATTPISCTPLACGDAVPDTASGARIDAVNGSDLQLSWDPMAGASGYRVWKSISREFAEEKFVGSTSSTALTESGGLTDLSDWYYQVRAVNSCEWEGP</sequence>
<evidence type="ECO:0000259" key="6">
    <source>
        <dbReference type="PROSITE" id="PS51829"/>
    </source>
</evidence>